<protein>
    <recommendedName>
        <fullName evidence="4">Neutral/alkaline non-lysosomal ceramidase N-terminal domain-containing protein</fullName>
    </recommendedName>
</protein>
<reference evidence="2 3" key="1">
    <citation type="submission" date="2019-02" db="EMBL/GenBank/DDBJ databases">
        <title>Deep-cultivation of Planctomycetes and their phenomic and genomic characterization uncovers novel biology.</title>
        <authorList>
            <person name="Wiegand S."/>
            <person name="Jogler M."/>
            <person name="Boedeker C."/>
            <person name="Pinto D."/>
            <person name="Vollmers J."/>
            <person name="Rivas-Marin E."/>
            <person name="Kohn T."/>
            <person name="Peeters S.H."/>
            <person name="Heuer A."/>
            <person name="Rast P."/>
            <person name="Oberbeckmann S."/>
            <person name="Bunk B."/>
            <person name="Jeske O."/>
            <person name="Meyerdierks A."/>
            <person name="Storesund J.E."/>
            <person name="Kallscheuer N."/>
            <person name="Luecker S."/>
            <person name="Lage O.M."/>
            <person name="Pohl T."/>
            <person name="Merkel B.J."/>
            <person name="Hornburger P."/>
            <person name="Mueller R.-W."/>
            <person name="Bruemmer F."/>
            <person name="Labrenz M."/>
            <person name="Spormann A.M."/>
            <person name="Op den Camp H."/>
            <person name="Overmann J."/>
            <person name="Amann R."/>
            <person name="Jetten M.S.M."/>
            <person name="Mascher T."/>
            <person name="Medema M.H."/>
            <person name="Devos D.P."/>
            <person name="Kaster A.-K."/>
            <person name="Ovreas L."/>
            <person name="Rohde M."/>
            <person name="Galperin M.Y."/>
            <person name="Jogler C."/>
        </authorList>
    </citation>
    <scope>NUCLEOTIDE SEQUENCE [LARGE SCALE GENOMIC DNA]</scope>
    <source>
        <strain evidence="2 3">ETA_A1</strain>
    </source>
</reference>
<evidence type="ECO:0008006" key="4">
    <source>
        <dbReference type="Google" id="ProtNLM"/>
    </source>
</evidence>
<dbReference type="KEGG" id="uli:ETAA1_27780"/>
<dbReference type="EMBL" id="CP036273">
    <property type="protein sequence ID" value="QDU20817.1"/>
    <property type="molecule type" value="Genomic_DNA"/>
</dbReference>
<proteinExistence type="predicted"/>
<keyword evidence="1" id="KW-0175">Coiled coil</keyword>
<dbReference type="AlphaFoldDB" id="A0A517XTK0"/>
<dbReference type="Proteomes" id="UP000319576">
    <property type="component" value="Chromosome"/>
</dbReference>
<organism evidence="2 3">
    <name type="scientific">Urbifossiella limnaea</name>
    <dbReference type="NCBI Taxonomy" id="2528023"/>
    <lineage>
        <taxon>Bacteria</taxon>
        <taxon>Pseudomonadati</taxon>
        <taxon>Planctomycetota</taxon>
        <taxon>Planctomycetia</taxon>
        <taxon>Gemmatales</taxon>
        <taxon>Gemmataceae</taxon>
        <taxon>Urbifossiella</taxon>
    </lineage>
</organism>
<evidence type="ECO:0000313" key="3">
    <source>
        <dbReference type="Proteomes" id="UP000319576"/>
    </source>
</evidence>
<dbReference type="OrthoDB" id="337762at2"/>
<evidence type="ECO:0000256" key="1">
    <source>
        <dbReference type="SAM" id="Coils"/>
    </source>
</evidence>
<feature type="coiled-coil region" evidence="1">
    <location>
        <begin position="355"/>
        <end position="382"/>
    </location>
</feature>
<keyword evidence="3" id="KW-1185">Reference proteome</keyword>
<evidence type="ECO:0000313" key="2">
    <source>
        <dbReference type="EMBL" id="QDU20817.1"/>
    </source>
</evidence>
<accession>A0A517XTK0</accession>
<name>A0A517XTK0_9BACT</name>
<gene>
    <name evidence="2" type="ORF">ETAA1_27780</name>
</gene>
<sequence length="487" mass="51678">MTTRVTTPQTRCRAAFARADITPPAGIYHRMWGAALHERATGVHRPLAATALLMEAADGPARLLVLGIDHCLLDGAEADCIRAAAAAAAGIGVGRVHLALSHTHGSAWLSRSRADLPGGDLIGPYLDRVAAVCAELAADAARDLTPATIVYGLAKCDLARHRDYWDAATEQIVCGFNPAGPADDTVTLARAVSDSGVTLGTVVNYACHPTTLAWQNTLVSPDYVGAMREVVERETGAPCLFLQGASGDLGPREGYVGDPAVADRNGRRLGFAALSGLEALPPPGTVFAYTGPVVSGATLGTWAHRPQSPEEATSQASFGGAQDVVPLPYRHDLPTRPATEAELRKWRDAEATASAEENTERVREARAHAERMTRQLARLAALPAGPTYPYRVGVWSLGGAWWVFAAGELYQWFQVELRRRFPGRAVIVATICDDWQPGYVPPAAAYSHVIYQSEIAAVAAGSLETLLEAVAGMMNVIDGVHPSSMRG</sequence>
<dbReference type="RefSeq" id="WP_145239017.1">
    <property type="nucleotide sequence ID" value="NZ_CP036273.1"/>
</dbReference>